<dbReference type="InterPro" id="IPR036388">
    <property type="entry name" value="WH-like_DNA-bd_sf"/>
</dbReference>
<organism evidence="2 3">
    <name type="scientific">Streptomyces flavalbus</name>
    <dbReference type="NCBI Taxonomy" id="2665155"/>
    <lineage>
        <taxon>Bacteria</taxon>
        <taxon>Bacillati</taxon>
        <taxon>Actinomycetota</taxon>
        <taxon>Actinomycetes</taxon>
        <taxon>Kitasatosporales</taxon>
        <taxon>Streptomycetaceae</taxon>
        <taxon>Streptomyces</taxon>
    </lineage>
</organism>
<sequence>MTTALPAQATPHDALLADTPRLRPVGDTARRDTQPHTSEPPSDDVVRVDPVRHVAEVDGRAPDLTHPEVDVHIARLRREPGETHRHRAVTVRRVGYAYVPDQQQSSIAAPCGRP</sequence>
<dbReference type="Gene3D" id="1.10.10.10">
    <property type="entry name" value="Winged helix-like DNA-binding domain superfamily/Winged helix DNA-binding domain"/>
    <property type="match status" value="1"/>
</dbReference>
<gene>
    <name evidence="2" type="ORF">ACFQZ6_00415</name>
</gene>
<evidence type="ECO:0000256" key="1">
    <source>
        <dbReference type="SAM" id="MobiDB-lite"/>
    </source>
</evidence>
<evidence type="ECO:0000313" key="2">
    <source>
        <dbReference type="EMBL" id="MFD0312722.1"/>
    </source>
</evidence>
<accession>A0ABW2VZN9</accession>
<dbReference type="Proteomes" id="UP001597023">
    <property type="component" value="Unassembled WGS sequence"/>
</dbReference>
<feature type="region of interest" description="Disordered" evidence="1">
    <location>
        <begin position="1"/>
        <end position="45"/>
    </location>
</feature>
<dbReference type="RefSeq" id="WP_381604306.1">
    <property type="nucleotide sequence ID" value="NZ_JBHTEB010000001.1"/>
</dbReference>
<evidence type="ECO:0000313" key="3">
    <source>
        <dbReference type="Proteomes" id="UP001597023"/>
    </source>
</evidence>
<name>A0ABW2VZN9_9ACTN</name>
<proteinExistence type="predicted"/>
<evidence type="ECO:0008006" key="4">
    <source>
        <dbReference type="Google" id="ProtNLM"/>
    </source>
</evidence>
<protein>
    <recommendedName>
        <fullName evidence="4">OmpR/PhoB-type domain-containing protein</fullName>
    </recommendedName>
</protein>
<reference evidence="3" key="1">
    <citation type="journal article" date="2019" name="Int. J. Syst. Evol. Microbiol.">
        <title>The Global Catalogue of Microorganisms (GCM) 10K type strain sequencing project: providing services to taxonomists for standard genome sequencing and annotation.</title>
        <authorList>
            <consortium name="The Broad Institute Genomics Platform"/>
            <consortium name="The Broad Institute Genome Sequencing Center for Infectious Disease"/>
            <person name="Wu L."/>
            <person name="Ma J."/>
        </authorList>
    </citation>
    <scope>NUCLEOTIDE SEQUENCE [LARGE SCALE GENOMIC DNA]</scope>
    <source>
        <strain evidence="3">CGMCC 4.7400</strain>
    </source>
</reference>
<comment type="caution">
    <text evidence="2">The sequence shown here is derived from an EMBL/GenBank/DDBJ whole genome shotgun (WGS) entry which is preliminary data.</text>
</comment>
<keyword evidence="3" id="KW-1185">Reference proteome</keyword>
<dbReference type="EMBL" id="JBHTEB010000001">
    <property type="protein sequence ID" value="MFD0312722.1"/>
    <property type="molecule type" value="Genomic_DNA"/>
</dbReference>